<protein>
    <submittedName>
        <fullName evidence="1">Uncharacterized protein</fullName>
    </submittedName>
</protein>
<accession>A0ABR1IRM0</accession>
<keyword evidence="2" id="KW-1185">Reference proteome</keyword>
<proteinExistence type="predicted"/>
<evidence type="ECO:0000313" key="2">
    <source>
        <dbReference type="Proteomes" id="UP001498398"/>
    </source>
</evidence>
<gene>
    <name evidence="1" type="ORF">VKT23_018634</name>
</gene>
<comment type="caution">
    <text evidence="1">The sequence shown here is derived from an EMBL/GenBank/DDBJ whole genome shotgun (WGS) entry which is preliminary data.</text>
</comment>
<reference evidence="1 2" key="1">
    <citation type="submission" date="2024-01" db="EMBL/GenBank/DDBJ databases">
        <title>A draft genome for the cacao thread blight pathogen Marasmiellus scandens.</title>
        <authorList>
            <person name="Baruah I.K."/>
            <person name="Leung J."/>
            <person name="Bukari Y."/>
            <person name="Amoako-Attah I."/>
            <person name="Meinhardt L.W."/>
            <person name="Bailey B.A."/>
            <person name="Cohen S.P."/>
        </authorList>
    </citation>
    <scope>NUCLEOTIDE SEQUENCE [LARGE SCALE GENOMIC DNA]</scope>
    <source>
        <strain evidence="1 2">GH-19</strain>
    </source>
</reference>
<dbReference type="EMBL" id="JBANRG010000086">
    <property type="protein sequence ID" value="KAK7437389.1"/>
    <property type="molecule type" value="Genomic_DNA"/>
</dbReference>
<name>A0ABR1IRM0_9AGAR</name>
<organism evidence="1 2">
    <name type="scientific">Marasmiellus scandens</name>
    <dbReference type="NCBI Taxonomy" id="2682957"/>
    <lineage>
        <taxon>Eukaryota</taxon>
        <taxon>Fungi</taxon>
        <taxon>Dikarya</taxon>
        <taxon>Basidiomycota</taxon>
        <taxon>Agaricomycotina</taxon>
        <taxon>Agaricomycetes</taxon>
        <taxon>Agaricomycetidae</taxon>
        <taxon>Agaricales</taxon>
        <taxon>Marasmiineae</taxon>
        <taxon>Omphalotaceae</taxon>
        <taxon>Marasmiellus</taxon>
    </lineage>
</organism>
<dbReference type="Proteomes" id="UP001498398">
    <property type="component" value="Unassembled WGS sequence"/>
</dbReference>
<sequence>MLNRHVFNALTRLPPTSTSTFHRGQRRWKASTTSSERKLYKQVQLQGSQVGQESFNEEGVKKMPISTLDPGHLKPSDLMDLSGHKLPLFRFASVAYRTYYAHNGTDHFPFPPNTRGYFYLHQTFLGALPETTKSIRFRLCKDPSEFNKSKDLLRPDGSPWQLHIWQLLSQKQGRLLVQKLIKEGYVSERVLKHRQELLTHIGLKRFPGCQFLRVLGEPINVRMGRKTCSVAVLGEDAFVHPLEFVPDVLQPFLGSKDATGFAKITFDYDEEEDQFLVRLLQVPEQYRGKTSVAEGDALPLTIYRFRPGNRQNERKALDILVPESRRRRKPCESASGT</sequence>
<evidence type="ECO:0000313" key="1">
    <source>
        <dbReference type="EMBL" id="KAK7437389.1"/>
    </source>
</evidence>